<dbReference type="eggNOG" id="COG3279">
    <property type="taxonomic scope" value="Bacteria"/>
</dbReference>
<dbReference type="InterPro" id="IPR001789">
    <property type="entry name" value="Sig_transdc_resp-reg_receiver"/>
</dbReference>
<dbReference type="PROSITE" id="PS50930">
    <property type="entry name" value="HTH_LYTTR"/>
    <property type="match status" value="1"/>
</dbReference>
<dbReference type="EMBL" id="VVUY01000003">
    <property type="protein sequence ID" value="KAA2562993.1"/>
    <property type="molecule type" value="Genomic_DNA"/>
</dbReference>
<feature type="domain" description="HTH LytTR-type" evidence="3">
    <location>
        <begin position="144"/>
        <end position="251"/>
    </location>
</feature>
<evidence type="ECO:0000313" key="5">
    <source>
        <dbReference type="EMBL" id="OUN02047.1"/>
    </source>
</evidence>
<dbReference type="Pfam" id="PF04397">
    <property type="entry name" value="LytTR"/>
    <property type="match status" value="1"/>
</dbReference>
<keyword evidence="1" id="KW-0597">Phosphoprotein</keyword>
<dbReference type="Gene3D" id="2.40.50.1020">
    <property type="entry name" value="LytTr DNA-binding domain"/>
    <property type="match status" value="1"/>
</dbReference>
<evidence type="ECO:0000256" key="1">
    <source>
        <dbReference type="PROSITE-ProRule" id="PRU00169"/>
    </source>
</evidence>
<evidence type="ECO:0000259" key="3">
    <source>
        <dbReference type="PROSITE" id="PS50930"/>
    </source>
</evidence>
<name>A0A1Y3QUE7_9BACT</name>
<keyword evidence="5" id="KW-0238">DNA-binding</keyword>
<dbReference type="AlphaFoldDB" id="A0A1Y3QUE7"/>
<feature type="modified residue" description="4-aspartylphosphate" evidence="1">
    <location>
        <position position="55"/>
    </location>
</feature>
<accession>A0A1Y3QUE7</accession>
<dbReference type="Pfam" id="PF00072">
    <property type="entry name" value="Response_reg"/>
    <property type="match status" value="1"/>
</dbReference>
<dbReference type="PROSITE" id="PS50110">
    <property type="entry name" value="RESPONSE_REGULATORY"/>
    <property type="match status" value="1"/>
</dbReference>
<reference evidence="5" key="2">
    <citation type="journal article" date="2018" name="BMC Genomics">
        <title>Whole genome sequencing and function prediction of 133 gut anaerobes isolated from chicken caecum in pure cultures.</title>
        <authorList>
            <person name="Medvecky M."/>
            <person name="Cejkova D."/>
            <person name="Polansky O."/>
            <person name="Karasova D."/>
            <person name="Kubasova T."/>
            <person name="Cizek A."/>
            <person name="Rychlik I."/>
        </authorList>
    </citation>
    <scope>NUCLEOTIDE SEQUENCE</scope>
    <source>
        <strain evidence="5">An90</strain>
    </source>
</reference>
<evidence type="ECO:0000313" key="6">
    <source>
        <dbReference type="Proteomes" id="UP000195772"/>
    </source>
</evidence>
<dbReference type="Proteomes" id="UP000323119">
    <property type="component" value="Unassembled WGS sequence"/>
</dbReference>
<dbReference type="PANTHER" id="PTHR37299">
    <property type="entry name" value="TRANSCRIPTIONAL REGULATOR-RELATED"/>
    <property type="match status" value="1"/>
</dbReference>
<feature type="domain" description="Response regulatory" evidence="2">
    <location>
        <begin position="2"/>
        <end position="115"/>
    </location>
</feature>
<comment type="caution">
    <text evidence="5">The sequence shown here is derived from an EMBL/GenBank/DDBJ whole genome shotgun (WGS) entry which is preliminary data.</text>
</comment>
<dbReference type="Gene3D" id="3.40.50.2300">
    <property type="match status" value="1"/>
</dbReference>
<dbReference type="InterPro" id="IPR046947">
    <property type="entry name" value="LytR-like"/>
</dbReference>
<dbReference type="PANTHER" id="PTHR37299:SF1">
    <property type="entry name" value="STAGE 0 SPORULATION PROTEIN A HOMOLOG"/>
    <property type="match status" value="1"/>
</dbReference>
<dbReference type="GO" id="GO:0003677">
    <property type="term" value="F:DNA binding"/>
    <property type="evidence" value="ECO:0007669"/>
    <property type="project" value="UniProtKB-KW"/>
</dbReference>
<dbReference type="EMBL" id="NFHB01000010">
    <property type="protein sequence ID" value="OUN02047.1"/>
    <property type="molecule type" value="Genomic_DNA"/>
</dbReference>
<sequence>MRVLIIEDEMGALDDLRSILAESAPDIRIAGTTESVMQSVAWLEKNPAPDLIFMDIHLSDGSAFEIFKRTAVEAPVIFTTAYDEYAIHAFRVNAVDYLLKPLAIDEVKRALEKYRKLSRPQVLPDIEKLYEMISCQRTNSRRNILVAYKDKLLPIPTEKIAFFYSTKETSRVYLADGSNYAYNRTLESICDDMDPRAFCRVNKQYVVAREHITSIVVWSNSRLLVSMDTETPEPVFLSKNRAAEFKKWITG</sequence>
<dbReference type="SMART" id="SM00448">
    <property type="entry name" value="REC"/>
    <property type="match status" value="1"/>
</dbReference>
<dbReference type="SMART" id="SM00850">
    <property type="entry name" value="LytTR"/>
    <property type="match status" value="1"/>
</dbReference>
<dbReference type="GO" id="GO:0000156">
    <property type="term" value="F:phosphorelay response regulator activity"/>
    <property type="evidence" value="ECO:0007669"/>
    <property type="project" value="InterPro"/>
</dbReference>
<reference evidence="4 7" key="3">
    <citation type="journal article" date="2019" name="Nat. Med.">
        <title>A library of human gut bacterial isolates paired with longitudinal multiomics data enables mechanistic microbiome research.</title>
        <authorList>
            <person name="Poyet M."/>
            <person name="Groussin M."/>
            <person name="Gibbons S.M."/>
            <person name="Avila-Pacheco J."/>
            <person name="Jiang X."/>
            <person name="Kearney S.M."/>
            <person name="Perrotta A.R."/>
            <person name="Berdy B."/>
            <person name="Zhao S."/>
            <person name="Lieberman T.D."/>
            <person name="Swanson P.K."/>
            <person name="Smith M."/>
            <person name="Roesemann S."/>
            <person name="Alexander J.E."/>
            <person name="Rich S.A."/>
            <person name="Livny J."/>
            <person name="Vlamakis H."/>
            <person name="Clish C."/>
            <person name="Bullock K."/>
            <person name="Deik A."/>
            <person name="Scott J."/>
            <person name="Pierce K.A."/>
            <person name="Xavier R.J."/>
            <person name="Alm E.J."/>
        </authorList>
    </citation>
    <scope>NUCLEOTIDE SEQUENCE [LARGE SCALE GENOMIC DNA]</scope>
    <source>
        <strain evidence="4 7">BIOML-A204</strain>
    </source>
</reference>
<dbReference type="OrthoDB" id="1490554at2"/>
<dbReference type="Proteomes" id="UP000195772">
    <property type="component" value="Unassembled WGS sequence"/>
</dbReference>
<evidence type="ECO:0000313" key="4">
    <source>
        <dbReference type="EMBL" id="KAA2562993.1"/>
    </source>
</evidence>
<organism evidence="5 6">
    <name type="scientific">Alistipes onderdonkii</name>
    <dbReference type="NCBI Taxonomy" id="328813"/>
    <lineage>
        <taxon>Bacteria</taxon>
        <taxon>Pseudomonadati</taxon>
        <taxon>Bacteroidota</taxon>
        <taxon>Bacteroidia</taxon>
        <taxon>Bacteroidales</taxon>
        <taxon>Rikenellaceae</taxon>
        <taxon>Alistipes</taxon>
    </lineage>
</organism>
<dbReference type="InterPro" id="IPR007492">
    <property type="entry name" value="LytTR_DNA-bd_dom"/>
</dbReference>
<evidence type="ECO:0000313" key="7">
    <source>
        <dbReference type="Proteomes" id="UP000323119"/>
    </source>
</evidence>
<evidence type="ECO:0000259" key="2">
    <source>
        <dbReference type="PROSITE" id="PS50110"/>
    </source>
</evidence>
<gene>
    <name evidence="5" type="ORF">B5G41_13320</name>
    <name evidence="4" type="ORF">F2S36_04115</name>
</gene>
<reference evidence="6" key="1">
    <citation type="submission" date="2017-04" db="EMBL/GenBank/DDBJ databases">
        <title>Function of individual gut microbiota members based on whole genome sequencing of pure cultures obtained from chicken caecum.</title>
        <authorList>
            <person name="Medvecky M."/>
            <person name="Cejkova D."/>
            <person name="Polansky O."/>
            <person name="Karasova D."/>
            <person name="Kubasova T."/>
            <person name="Cizek A."/>
            <person name="Rychlik I."/>
        </authorList>
    </citation>
    <scope>NUCLEOTIDE SEQUENCE [LARGE SCALE GENOMIC DNA]</scope>
    <source>
        <strain evidence="6">An90</strain>
    </source>
</reference>
<dbReference type="SUPFAM" id="SSF52172">
    <property type="entry name" value="CheY-like"/>
    <property type="match status" value="1"/>
</dbReference>
<dbReference type="InterPro" id="IPR011006">
    <property type="entry name" value="CheY-like_superfamily"/>
</dbReference>
<protein>
    <submittedName>
        <fullName evidence="5">DNA-binding response regulator</fullName>
    </submittedName>
    <submittedName>
        <fullName evidence="4">Response regulator transcription factor</fullName>
    </submittedName>
</protein>
<dbReference type="RefSeq" id="WP_018697138.1">
    <property type="nucleotide sequence ID" value="NZ_AP025562.1"/>
</dbReference>
<proteinExistence type="predicted"/>